<accession>A0A517SC23</accession>
<feature type="transmembrane region" description="Helical" evidence="1">
    <location>
        <begin position="32"/>
        <end position="52"/>
    </location>
</feature>
<dbReference type="OrthoDB" id="9852830at2"/>
<dbReference type="EMBL" id="CP036271">
    <property type="protein sequence ID" value="QDT53681.1"/>
    <property type="molecule type" value="Genomic_DNA"/>
</dbReference>
<dbReference type="KEGG" id="ccos:Pan44_17040"/>
<dbReference type="RefSeq" id="WP_145029084.1">
    <property type="nucleotide sequence ID" value="NZ_CP036271.1"/>
</dbReference>
<evidence type="ECO:0000313" key="3">
    <source>
        <dbReference type="Proteomes" id="UP000315700"/>
    </source>
</evidence>
<proteinExistence type="predicted"/>
<reference evidence="2 3" key="1">
    <citation type="submission" date="2019-02" db="EMBL/GenBank/DDBJ databases">
        <title>Deep-cultivation of Planctomycetes and their phenomic and genomic characterization uncovers novel biology.</title>
        <authorList>
            <person name="Wiegand S."/>
            <person name="Jogler M."/>
            <person name="Boedeker C."/>
            <person name="Pinto D."/>
            <person name="Vollmers J."/>
            <person name="Rivas-Marin E."/>
            <person name="Kohn T."/>
            <person name="Peeters S.H."/>
            <person name="Heuer A."/>
            <person name="Rast P."/>
            <person name="Oberbeckmann S."/>
            <person name="Bunk B."/>
            <person name="Jeske O."/>
            <person name="Meyerdierks A."/>
            <person name="Storesund J.E."/>
            <person name="Kallscheuer N."/>
            <person name="Luecker S."/>
            <person name="Lage O.M."/>
            <person name="Pohl T."/>
            <person name="Merkel B.J."/>
            <person name="Hornburger P."/>
            <person name="Mueller R.-W."/>
            <person name="Bruemmer F."/>
            <person name="Labrenz M."/>
            <person name="Spormann A.M."/>
            <person name="Op den Camp H."/>
            <person name="Overmann J."/>
            <person name="Amann R."/>
            <person name="Jetten M.S.M."/>
            <person name="Mascher T."/>
            <person name="Medema M.H."/>
            <person name="Devos D.P."/>
            <person name="Kaster A.-K."/>
            <person name="Ovreas L."/>
            <person name="Rohde M."/>
            <person name="Galperin M.Y."/>
            <person name="Jogler C."/>
        </authorList>
    </citation>
    <scope>NUCLEOTIDE SEQUENCE [LARGE SCALE GENOMIC DNA]</scope>
    <source>
        <strain evidence="2 3">Pan44</strain>
    </source>
</reference>
<name>A0A517SC23_9PLAN</name>
<evidence type="ECO:0000313" key="2">
    <source>
        <dbReference type="EMBL" id="QDT53681.1"/>
    </source>
</evidence>
<sequence length="108" mass="12002">MMTHPDLIKITELLLVPSSFLVAALGTADTNLHRAAVSVLGLIVSLLWWLGVHDAYHEARQTGNETVVVLQFPLRTRILYALPLVFSAGWLISVIAHLVLWRLPLGRN</sequence>
<feature type="transmembrane region" description="Helical" evidence="1">
    <location>
        <begin position="78"/>
        <end position="100"/>
    </location>
</feature>
<keyword evidence="1" id="KW-0472">Membrane</keyword>
<keyword evidence="1" id="KW-1133">Transmembrane helix</keyword>
<evidence type="ECO:0000256" key="1">
    <source>
        <dbReference type="SAM" id="Phobius"/>
    </source>
</evidence>
<organism evidence="2 3">
    <name type="scientific">Caulifigura coniformis</name>
    <dbReference type="NCBI Taxonomy" id="2527983"/>
    <lineage>
        <taxon>Bacteria</taxon>
        <taxon>Pseudomonadati</taxon>
        <taxon>Planctomycetota</taxon>
        <taxon>Planctomycetia</taxon>
        <taxon>Planctomycetales</taxon>
        <taxon>Planctomycetaceae</taxon>
        <taxon>Caulifigura</taxon>
    </lineage>
</organism>
<protein>
    <submittedName>
        <fullName evidence="2">Uncharacterized protein</fullName>
    </submittedName>
</protein>
<dbReference type="Proteomes" id="UP000315700">
    <property type="component" value="Chromosome"/>
</dbReference>
<keyword evidence="1" id="KW-0812">Transmembrane</keyword>
<dbReference type="AlphaFoldDB" id="A0A517SC23"/>
<feature type="transmembrane region" description="Helical" evidence="1">
    <location>
        <begin position="7"/>
        <end position="26"/>
    </location>
</feature>
<dbReference type="InParanoid" id="A0A517SC23"/>
<gene>
    <name evidence="2" type="ORF">Pan44_17040</name>
</gene>
<keyword evidence="3" id="KW-1185">Reference proteome</keyword>